<accession>A0ABV7A7N4</accession>
<feature type="domain" description="Nudix hydrolase" evidence="7">
    <location>
        <begin position="23"/>
        <end position="156"/>
    </location>
</feature>
<dbReference type="EMBL" id="JBHRRZ010000017">
    <property type="protein sequence ID" value="MFC2949102.1"/>
    <property type="molecule type" value="Genomic_DNA"/>
</dbReference>
<dbReference type="SUPFAM" id="SSF55811">
    <property type="entry name" value="Nudix"/>
    <property type="match status" value="1"/>
</dbReference>
<evidence type="ECO:0000256" key="5">
    <source>
        <dbReference type="ARBA" id="ARBA00022842"/>
    </source>
</evidence>
<evidence type="ECO:0000259" key="7">
    <source>
        <dbReference type="PROSITE" id="PS51462"/>
    </source>
</evidence>
<dbReference type="PANTHER" id="PTHR12992:SF11">
    <property type="entry name" value="MITOCHONDRIAL COENZYME A DIPHOSPHATASE NUDT8"/>
    <property type="match status" value="1"/>
</dbReference>
<organism evidence="8 9">
    <name type="scientific">Virgibacillus sediminis</name>
    <dbReference type="NCBI Taxonomy" id="202260"/>
    <lineage>
        <taxon>Bacteria</taxon>
        <taxon>Bacillati</taxon>
        <taxon>Bacillota</taxon>
        <taxon>Bacilli</taxon>
        <taxon>Bacillales</taxon>
        <taxon>Bacillaceae</taxon>
        <taxon>Virgibacillus</taxon>
    </lineage>
</organism>
<protein>
    <submittedName>
        <fullName evidence="8">NUDIX hydrolase</fullName>
        <ecNumber evidence="8">3.6.1.55</ecNumber>
    </submittedName>
</protein>
<keyword evidence="6" id="KW-0464">Manganese</keyword>
<dbReference type="PROSITE" id="PS51462">
    <property type="entry name" value="NUDIX"/>
    <property type="match status" value="1"/>
</dbReference>
<comment type="cofactor">
    <cofactor evidence="2">
        <name>Mg(2+)</name>
        <dbReference type="ChEBI" id="CHEBI:18420"/>
    </cofactor>
</comment>
<dbReference type="InterPro" id="IPR045121">
    <property type="entry name" value="CoAse"/>
</dbReference>
<name>A0ABV7A7N4_9BACI</name>
<dbReference type="RefSeq" id="WP_390306828.1">
    <property type="nucleotide sequence ID" value="NZ_JBHRRZ010000017.1"/>
</dbReference>
<dbReference type="Pfam" id="PF00293">
    <property type="entry name" value="NUDIX"/>
    <property type="match status" value="1"/>
</dbReference>
<evidence type="ECO:0000256" key="2">
    <source>
        <dbReference type="ARBA" id="ARBA00001946"/>
    </source>
</evidence>
<dbReference type="InterPro" id="IPR015797">
    <property type="entry name" value="NUDIX_hydrolase-like_dom_sf"/>
</dbReference>
<proteinExistence type="predicted"/>
<reference evidence="9" key="1">
    <citation type="journal article" date="2019" name="Int. J. Syst. Evol. Microbiol.">
        <title>The Global Catalogue of Microorganisms (GCM) 10K type strain sequencing project: providing services to taxonomists for standard genome sequencing and annotation.</title>
        <authorList>
            <consortium name="The Broad Institute Genomics Platform"/>
            <consortium name="The Broad Institute Genome Sequencing Center for Infectious Disease"/>
            <person name="Wu L."/>
            <person name="Ma J."/>
        </authorList>
    </citation>
    <scope>NUCLEOTIDE SEQUENCE [LARGE SCALE GENOMIC DNA]</scope>
    <source>
        <strain evidence="9">KCTC 13193</strain>
    </source>
</reference>
<dbReference type="Gene3D" id="3.90.79.10">
    <property type="entry name" value="Nucleoside Triphosphate Pyrophosphohydrolase"/>
    <property type="match status" value="1"/>
</dbReference>
<evidence type="ECO:0000313" key="9">
    <source>
        <dbReference type="Proteomes" id="UP001595387"/>
    </source>
</evidence>
<dbReference type="GO" id="GO:0035539">
    <property type="term" value="F:8-oxo-7,8-dihydrodeoxyguanosine triphosphate pyrophosphatase activity"/>
    <property type="evidence" value="ECO:0007669"/>
    <property type="project" value="UniProtKB-EC"/>
</dbReference>
<keyword evidence="3" id="KW-0479">Metal-binding</keyword>
<evidence type="ECO:0000313" key="8">
    <source>
        <dbReference type="EMBL" id="MFC2949102.1"/>
    </source>
</evidence>
<dbReference type="CDD" id="cd03426">
    <property type="entry name" value="NUDIX_CoAse_Nudt7"/>
    <property type="match status" value="1"/>
</dbReference>
<evidence type="ECO:0000256" key="4">
    <source>
        <dbReference type="ARBA" id="ARBA00022801"/>
    </source>
</evidence>
<dbReference type="EC" id="3.6.1.55" evidence="8"/>
<keyword evidence="9" id="KW-1185">Reference proteome</keyword>
<keyword evidence="4 8" id="KW-0378">Hydrolase</keyword>
<keyword evidence="5" id="KW-0460">Magnesium</keyword>
<dbReference type="InterPro" id="IPR000086">
    <property type="entry name" value="NUDIX_hydrolase_dom"/>
</dbReference>
<gene>
    <name evidence="8" type="ORF">ACFODW_12225</name>
</gene>
<evidence type="ECO:0000256" key="3">
    <source>
        <dbReference type="ARBA" id="ARBA00022723"/>
    </source>
</evidence>
<dbReference type="PANTHER" id="PTHR12992">
    <property type="entry name" value="NUDIX HYDROLASE"/>
    <property type="match status" value="1"/>
</dbReference>
<evidence type="ECO:0000256" key="1">
    <source>
        <dbReference type="ARBA" id="ARBA00001936"/>
    </source>
</evidence>
<comment type="cofactor">
    <cofactor evidence="1">
        <name>Mn(2+)</name>
        <dbReference type="ChEBI" id="CHEBI:29035"/>
    </cofactor>
</comment>
<sequence>MEVSSIVHKLKGRTPTILGQDKYFRSAILIPLVEKDGETHLLFEVRSMKLNRQPGDTCFPGGRIEQSDSSPREAAVRETTEELTIKEEEVDEVIPLDYIVSDSGRIIYPFIGKVAPRQEVKPNDGEVEEVFTVPLNFFLENEPEVHQVRLQVQPADDFPYELIVGGEDYNWQFRETDELFYQYHGKVIWGLTAKILRHFVELLKA</sequence>
<dbReference type="Proteomes" id="UP001595387">
    <property type="component" value="Unassembled WGS sequence"/>
</dbReference>
<evidence type="ECO:0000256" key="6">
    <source>
        <dbReference type="ARBA" id="ARBA00023211"/>
    </source>
</evidence>
<comment type="caution">
    <text evidence="8">The sequence shown here is derived from an EMBL/GenBank/DDBJ whole genome shotgun (WGS) entry which is preliminary data.</text>
</comment>